<proteinExistence type="inferred from homology"/>
<evidence type="ECO:0000256" key="4">
    <source>
        <dbReference type="ARBA" id="ARBA00022840"/>
    </source>
</evidence>
<dbReference type="SMART" id="SM00382">
    <property type="entry name" value="AAA"/>
    <property type="match status" value="1"/>
</dbReference>
<keyword evidence="3" id="KW-0547">Nucleotide-binding</keyword>
<dbReference type="InterPro" id="IPR003593">
    <property type="entry name" value="AAA+_ATPase"/>
</dbReference>
<dbReference type="Proteomes" id="UP000178744">
    <property type="component" value="Unassembled WGS sequence"/>
</dbReference>
<comment type="caution">
    <text evidence="6">The sequence shown here is derived from an EMBL/GenBank/DDBJ whole genome shotgun (WGS) entry which is preliminary data.</text>
</comment>
<feature type="domain" description="ABC transporter" evidence="5">
    <location>
        <begin position="11"/>
        <end position="247"/>
    </location>
</feature>
<dbReference type="PANTHER" id="PTHR42734">
    <property type="entry name" value="METAL TRANSPORT SYSTEM ATP-BINDING PROTEIN TM_0124-RELATED"/>
    <property type="match status" value="1"/>
</dbReference>
<dbReference type="PROSITE" id="PS50893">
    <property type="entry name" value="ABC_TRANSPORTER_2"/>
    <property type="match status" value="1"/>
</dbReference>
<dbReference type="InterPro" id="IPR017871">
    <property type="entry name" value="ABC_transporter-like_CS"/>
</dbReference>
<evidence type="ECO:0000256" key="1">
    <source>
        <dbReference type="ARBA" id="ARBA00005417"/>
    </source>
</evidence>
<dbReference type="PANTHER" id="PTHR42734:SF17">
    <property type="entry name" value="METAL TRANSPORT SYSTEM ATP-BINDING PROTEIN TM_0124-RELATED"/>
    <property type="match status" value="1"/>
</dbReference>
<keyword evidence="4 6" id="KW-0067">ATP-binding</keyword>
<dbReference type="Gene3D" id="3.40.50.300">
    <property type="entry name" value="P-loop containing nucleotide triphosphate hydrolases"/>
    <property type="match status" value="1"/>
</dbReference>
<organism evidence="6 7">
    <name type="scientific">Candidatus Colwellbacteria bacterium RIFCSPLOWO2_01_FULL_48_10</name>
    <dbReference type="NCBI Taxonomy" id="1797690"/>
    <lineage>
        <taxon>Bacteria</taxon>
        <taxon>Candidatus Colwelliibacteriota</taxon>
    </lineage>
</organism>
<dbReference type="PROSITE" id="PS00211">
    <property type="entry name" value="ABC_TRANSPORTER_1"/>
    <property type="match status" value="1"/>
</dbReference>
<dbReference type="STRING" id="1797690.A3B23_01320"/>
<evidence type="ECO:0000313" key="7">
    <source>
        <dbReference type="Proteomes" id="UP000178744"/>
    </source>
</evidence>
<evidence type="ECO:0000256" key="3">
    <source>
        <dbReference type="ARBA" id="ARBA00022741"/>
    </source>
</evidence>
<evidence type="ECO:0000256" key="2">
    <source>
        <dbReference type="ARBA" id="ARBA00022448"/>
    </source>
</evidence>
<dbReference type="Pfam" id="PF00005">
    <property type="entry name" value="ABC_tran"/>
    <property type="match status" value="1"/>
</dbReference>
<evidence type="ECO:0000313" key="6">
    <source>
        <dbReference type="EMBL" id="OGY59576.1"/>
    </source>
</evidence>
<dbReference type="CDD" id="cd03235">
    <property type="entry name" value="ABC_Metallic_Cations"/>
    <property type="match status" value="1"/>
</dbReference>
<reference evidence="6 7" key="1">
    <citation type="journal article" date="2016" name="Nat. Commun.">
        <title>Thousands of microbial genomes shed light on interconnected biogeochemical processes in an aquifer system.</title>
        <authorList>
            <person name="Anantharaman K."/>
            <person name="Brown C.T."/>
            <person name="Hug L.A."/>
            <person name="Sharon I."/>
            <person name="Castelle C.J."/>
            <person name="Probst A.J."/>
            <person name="Thomas B.C."/>
            <person name="Singh A."/>
            <person name="Wilkins M.J."/>
            <person name="Karaoz U."/>
            <person name="Brodie E.L."/>
            <person name="Williams K.H."/>
            <person name="Hubbard S.S."/>
            <person name="Banfield J.F."/>
        </authorList>
    </citation>
    <scope>NUCLEOTIDE SEQUENCE [LARGE SCALE GENOMIC DNA]</scope>
</reference>
<dbReference type="EMBL" id="MHIY01000023">
    <property type="protein sequence ID" value="OGY59576.1"/>
    <property type="molecule type" value="Genomic_DNA"/>
</dbReference>
<protein>
    <submittedName>
        <fullName evidence="6">Zinc ABC transporter ATP-binding protein</fullName>
    </submittedName>
</protein>
<dbReference type="InterPro" id="IPR003439">
    <property type="entry name" value="ABC_transporter-like_ATP-bd"/>
</dbReference>
<comment type="similarity">
    <text evidence="1">Belongs to the ABC transporter superfamily.</text>
</comment>
<sequence length="256" mass="28929">MQKIDIPRTMIEVKDISFSYGPDEILSNISLHIEKGDYLGIVGPNGSGKTTLLKIMLGLLRPASGLVALFGKDVSNFKEWPKIGYVPQKVTNFDANFPVTVKEVVMMGRYARRGLFHETTVQDERLVRQVLEQVEMWEHRDRLIGDLSGGQQQRVFIARALATEPEIIFLDEPTTGIDQKTQNGFYSLLRKLNRELHLTLVLISHDIDMIAREAKHVACINRTLVCYGLPAEFLKYNSATDIFSGGVKIIAHKHDH</sequence>
<evidence type="ECO:0000259" key="5">
    <source>
        <dbReference type="PROSITE" id="PS50893"/>
    </source>
</evidence>
<dbReference type="InterPro" id="IPR027417">
    <property type="entry name" value="P-loop_NTPase"/>
</dbReference>
<gene>
    <name evidence="6" type="ORF">A3B23_01320</name>
</gene>
<accession>A0A1G1Z680</accession>
<dbReference type="GO" id="GO:0005524">
    <property type="term" value="F:ATP binding"/>
    <property type="evidence" value="ECO:0007669"/>
    <property type="project" value="UniProtKB-KW"/>
</dbReference>
<keyword evidence="2" id="KW-0813">Transport</keyword>
<dbReference type="InterPro" id="IPR050153">
    <property type="entry name" value="Metal_Ion_Import_ABC"/>
</dbReference>
<name>A0A1G1Z680_9BACT</name>
<dbReference type="FunFam" id="3.40.50.300:FF:000134">
    <property type="entry name" value="Iron-enterobactin ABC transporter ATP-binding protein"/>
    <property type="match status" value="1"/>
</dbReference>
<dbReference type="AlphaFoldDB" id="A0A1G1Z680"/>
<dbReference type="GO" id="GO:0016887">
    <property type="term" value="F:ATP hydrolysis activity"/>
    <property type="evidence" value="ECO:0007669"/>
    <property type="project" value="InterPro"/>
</dbReference>
<dbReference type="SUPFAM" id="SSF52540">
    <property type="entry name" value="P-loop containing nucleoside triphosphate hydrolases"/>
    <property type="match status" value="1"/>
</dbReference>